<dbReference type="SUPFAM" id="SSF48065">
    <property type="entry name" value="DBL homology domain (DH-domain)"/>
    <property type="match status" value="1"/>
</dbReference>
<comment type="caution">
    <text evidence="6">The sequence shown here is derived from an EMBL/GenBank/DDBJ whole genome shotgun (WGS) entry which is preliminary data.</text>
</comment>
<dbReference type="InterPro" id="IPR016024">
    <property type="entry name" value="ARM-type_fold"/>
</dbReference>
<dbReference type="InParanoid" id="A0A2P6NIJ5"/>
<evidence type="ECO:0000256" key="1">
    <source>
        <dbReference type="PROSITE-ProRule" id="PRU00259"/>
    </source>
</evidence>
<feature type="repeat" description="ARM" evidence="1">
    <location>
        <begin position="281"/>
        <end position="323"/>
    </location>
</feature>
<evidence type="ECO:0000259" key="5">
    <source>
        <dbReference type="PROSITE" id="PS50010"/>
    </source>
</evidence>
<dbReference type="SUPFAM" id="SSF48371">
    <property type="entry name" value="ARM repeat"/>
    <property type="match status" value="1"/>
</dbReference>
<dbReference type="SMART" id="SM00325">
    <property type="entry name" value="RhoGEF"/>
    <property type="match status" value="1"/>
</dbReference>
<keyword evidence="7" id="KW-1185">Reference proteome</keyword>
<feature type="region of interest" description="Disordered" evidence="3">
    <location>
        <begin position="380"/>
        <end position="515"/>
    </location>
</feature>
<gene>
    <name evidence="6" type="ORF">PROFUN_09093</name>
</gene>
<evidence type="ECO:0000259" key="4">
    <source>
        <dbReference type="PROSITE" id="PS50003"/>
    </source>
</evidence>
<dbReference type="Gene3D" id="1.20.900.10">
    <property type="entry name" value="Dbl homology (DH) domain"/>
    <property type="match status" value="1"/>
</dbReference>
<dbReference type="InterPro" id="IPR000225">
    <property type="entry name" value="Armadillo"/>
</dbReference>
<feature type="coiled-coil region" evidence="2">
    <location>
        <begin position="723"/>
        <end position="753"/>
    </location>
</feature>
<evidence type="ECO:0000313" key="6">
    <source>
        <dbReference type="EMBL" id="PRP83761.1"/>
    </source>
</evidence>
<feature type="compositionally biased region" description="Basic and acidic residues" evidence="3">
    <location>
        <begin position="499"/>
        <end position="509"/>
    </location>
</feature>
<dbReference type="FunCoup" id="A0A2P6NIJ5">
    <property type="interactions" value="82"/>
</dbReference>
<dbReference type="InterPro" id="IPR000219">
    <property type="entry name" value="DH_dom"/>
</dbReference>
<dbReference type="Proteomes" id="UP000241769">
    <property type="component" value="Unassembled WGS sequence"/>
</dbReference>
<dbReference type="EMBL" id="MDYQ01000077">
    <property type="protein sequence ID" value="PRP83761.1"/>
    <property type="molecule type" value="Genomic_DNA"/>
</dbReference>
<feature type="compositionally biased region" description="Low complexity" evidence="3">
    <location>
        <begin position="380"/>
        <end position="391"/>
    </location>
</feature>
<dbReference type="PANTHER" id="PTHR12673:SF159">
    <property type="entry name" value="LD03170P"/>
    <property type="match status" value="1"/>
</dbReference>
<dbReference type="Gene3D" id="1.25.10.10">
    <property type="entry name" value="Leucine-rich Repeat Variant"/>
    <property type="match status" value="3"/>
</dbReference>
<dbReference type="PANTHER" id="PTHR12673">
    <property type="entry name" value="FACIOGENITAL DYSPLASIA PROTEIN"/>
    <property type="match status" value="1"/>
</dbReference>
<proteinExistence type="predicted"/>
<protein>
    <recommendedName>
        <fullName evidence="8">DH domain-containing protein</fullName>
    </recommendedName>
</protein>
<sequence>MSAFGPLLNDLVSPDGLDRENALQYIINEAASPQFVMPCVNSGALNILMAMLRNEDESPYLQTCAVWALYFTHNIMLSDQVINPIIVILHNSYNMDLNIKCLSLITNLSTSEQNRAVLNQKGVSRLLAEMIKSNPDMVVHIARPLRNMLLDRGVVTLISILSNTFDEYIVREALSLLITLCVNSDLMRKIVVASGALTPLVYLLRSQRDPDILDLTLKVLITLSLSAENEIKLLNSGAIFPVIDILNVCYNQNNSLLEQATLLLSNITCNSEVQKSLRFCGLVQPLQDLLRSNDKGVQVQAARLITNLCLDEYNRSELLDAGTQQPLEALIAKSRDIESKSVFQAALSNLIIPVSDEVQNAIIDQFGSMSIDDMLSPMMSESPFSSAHSSPSPSPSVPVKPVQTSSAPSIIIGSGNQSFFNSRSEPTRPRSRDPSPSPQSRPAAHREDAEKKREEEKQKEKNYKSERTGNGGIILPTHPRPRPGQAKEVTLNAPAARPSRPESGRHKPLGEGLGPRTMRRQLNMEERLTIRKKAAVTHPQMLRREKIAHELLQTEMNYVESLRVVVDLFVKPVTESVVQSKEDGSALLSSNELRGIFSVIEVIYKINSEFLDGLEKVMPSFNPASTQIGTIALPLTTKLKHYERYVTNYDTTITLYTNAMRERPNFAEFVTANRQKPAMKGLDLLSFLIMPVQRIPRYIMLFEDLLKNTTEEHPDHKDLSQALQSTKETAKYLNEAKRQAENTNRVVKIQESLMNSDVTLVADGRHFVREGTMILHSKKGSEQYHFILLNDLLLHTVQKKQKYKVINSIPLVEVSAVEHPDSAGVKNAFKLSWGKEAFVLLCNSPADKAGWLKDLKR</sequence>
<dbReference type="InterPro" id="IPR035899">
    <property type="entry name" value="DBL_dom_sf"/>
</dbReference>
<feature type="repeat" description="ARM" evidence="1">
    <location>
        <begin position="195"/>
        <end position="238"/>
    </location>
</feature>
<dbReference type="Pfam" id="PF00169">
    <property type="entry name" value="PH"/>
    <property type="match status" value="1"/>
</dbReference>
<organism evidence="6 7">
    <name type="scientific">Planoprotostelium fungivorum</name>
    <dbReference type="NCBI Taxonomy" id="1890364"/>
    <lineage>
        <taxon>Eukaryota</taxon>
        <taxon>Amoebozoa</taxon>
        <taxon>Evosea</taxon>
        <taxon>Variosea</taxon>
        <taxon>Cavosteliida</taxon>
        <taxon>Cavosteliaceae</taxon>
        <taxon>Planoprotostelium</taxon>
    </lineage>
</organism>
<evidence type="ECO:0000256" key="3">
    <source>
        <dbReference type="SAM" id="MobiDB-lite"/>
    </source>
</evidence>
<dbReference type="SUPFAM" id="SSF50729">
    <property type="entry name" value="PH domain-like"/>
    <property type="match status" value="1"/>
</dbReference>
<keyword evidence="2" id="KW-0175">Coiled coil</keyword>
<dbReference type="InterPro" id="IPR011993">
    <property type="entry name" value="PH-like_dom_sf"/>
</dbReference>
<dbReference type="GO" id="GO:0005737">
    <property type="term" value="C:cytoplasm"/>
    <property type="evidence" value="ECO:0007669"/>
    <property type="project" value="TreeGrafter"/>
</dbReference>
<accession>A0A2P6NIJ5</accession>
<dbReference type="OrthoDB" id="660555at2759"/>
<feature type="domain" description="DH" evidence="5">
    <location>
        <begin position="543"/>
        <end position="736"/>
    </location>
</feature>
<dbReference type="AlphaFoldDB" id="A0A2P6NIJ5"/>
<feature type="domain" description="PH" evidence="4">
    <location>
        <begin position="766"/>
        <end position="857"/>
    </location>
</feature>
<dbReference type="Pfam" id="PF00621">
    <property type="entry name" value="RhoGEF"/>
    <property type="match status" value="1"/>
</dbReference>
<reference evidence="6 7" key="1">
    <citation type="journal article" date="2018" name="Genome Biol. Evol.">
        <title>Multiple Roots of Fruiting Body Formation in Amoebozoa.</title>
        <authorList>
            <person name="Hillmann F."/>
            <person name="Forbes G."/>
            <person name="Novohradska S."/>
            <person name="Ferling I."/>
            <person name="Riege K."/>
            <person name="Groth M."/>
            <person name="Westermann M."/>
            <person name="Marz M."/>
            <person name="Spaller T."/>
            <person name="Winckler T."/>
            <person name="Schaap P."/>
            <person name="Glockner G."/>
        </authorList>
    </citation>
    <scope>NUCLEOTIDE SEQUENCE [LARGE SCALE GENOMIC DNA]</scope>
    <source>
        <strain evidence="6 7">Jena</strain>
    </source>
</reference>
<dbReference type="PROSITE" id="PS50176">
    <property type="entry name" value="ARM_REPEAT"/>
    <property type="match status" value="2"/>
</dbReference>
<evidence type="ECO:0000256" key="2">
    <source>
        <dbReference type="SAM" id="Coils"/>
    </source>
</evidence>
<feature type="compositionally biased region" description="Basic and acidic residues" evidence="3">
    <location>
        <begin position="444"/>
        <end position="467"/>
    </location>
</feature>
<dbReference type="GO" id="GO:0005085">
    <property type="term" value="F:guanyl-nucleotide exchange factor activity"/>
    <property type="evidence" value="ECO:0007669"/>
    <property type="project" value="InterPro"/>
</dbReference>
<dbReference type="InterPro" id="IPR011989">
    <property type="entry name" value="ARM-like"/>
</dbReference>
<dbReference type="Gene3D" id="2.30.29.30">
    <property type="entry name" value="Pleckstrin-homology domain (PH domain)/Phosphotyrosine-binding domain (PTB)"/>
    <property type="match status" value="1"/>
</dbReference>
<evidence type="ECO:0000313" key="7">
    <source>
        <dbReference type="Proteomes" id="UP000241769"/>
    </source>
</evidence>
<dbReference type="SMART" id="SM00185">
    <property type="entry name" value="ARM"/>
    <property type="match status" value="6"/>
</dbReference>
<dbReference type="InterPro" id="IPR001849">
    <property type="entry name" value="PH_domain"/>
</dbReference>
<name>A0A2P6NIJ5_9EUKA</name>
<dbReference type="PROSITE" id="PS50003">
    <property type="entry name" value="PH_DOMAIN"/>
    <property type="match status" value="1"/>
</dbReference>
<dbReference type="InterPro" id="IPR051092">
    <property type="entry name" value="FYVE_RhoGEF_PH"/>
</dbReference>
<dbReference type="CDD" id="cd00160">
    <property type="entry name" value="RhoGEF"/>
    <property type="match status" value="1"/>
</dbReference>
<dbReference type="PROSITE" id="PS50010">
    <property type="entry name" value="DH_2"/>
    <property type="match status" value="1"/>
</dbReference>
<dbReference type="STRING" id="1890364.A0A2P6NIJ5"/>
<evidence type="ECO:0008006" key="8">
    <source>
        <dbReference type="Google" id="ProtNLM"/>
    </source>
</evidence>